<name>A0A6C0AGN9_9ZZZZ</name>
<sequence>MSAISAASNSNQIVPLSKTLMQAAKMAIDLDKPICLDYYVASYNKECKIARNGTEGEKFLYKNPEEYTSPLLGMFKIDSNVESNQNSSYDLIFETQNSIYIASGNML</sequence>
<protein>
    <submittedName>
        <fullName evidence="1">Uncharacterized protein</fullName>
    </submittedName>
</protein>
<evidence type="ECO:0000313" key="1">
    <source>
        <dbReference type="EMBL" id="QHS78623.1"/>
    </source>
</evidence>
<dbReference type="EMBL" id="MN740601">
    <property type="protein sequence ID" value="QHS78623.1"/>
    <property type="molecule type" value="Genomic_DNA"/>
</dbReference>
<accession>A0A6C0AGN9</accession>
<organism evidence="1">
    <name type="scientific">viral metagenome</name>
    <dbReference type="NCBI Taxonomy" id="1070528"/>
    <lineage>
        <taxon>unclassified sequences</taxon>
        <taxon>metagenomes</taxon>
        <taxon>organismal metagenomes</taxon>
    </lineage>
</organism>
<proteinExistence type="predicted"/>
<dbReference type="AlphaFoldDB" id="A0A6C0AGN9"/>
<reference evidence="1" key="1">
    <citation type="journal article" date="2020" name="Nature">
        <title>Giant virus diversity and host interactions through global metagenomics.</title>
        <authorList>
            <person name="Schulz F."/>
            <person name="Roux S."/>
            <person name="Paez-Espino D."/>
            <person name="Jungbluth S."/>
            <person name="Walsh D.A."/>
            <person name="Denef V.J."/>
            <person name="McMahon K.D."/>
            <person name="Konstantinidis K.T."/>
            <person name="Eloe-Fadrosh E.A."/>
            <person name="Kyrpides N.C."/>
            <person name="Woyke T."/>
        </authorList>
    </citation>
    <scope>NUCLEOTIDE SEQUENCE</scope>
    <source>
        <strain evidence="1">GVMAG-S-1024976-23</strain>
    </source>
</reference>